<evidence type="ECO:0000313" key="1">
    <source>
        <dbReference type="EMBL" id="CAD5207935.1"/>
    </source>
</evidence>
<dbReference type="AlphaFoldDB" id="A0A811JWM4"/>
<sequence>MSETKIVKLDSGKSLDLAGSVYLEDFYHKPELQQHELEVLKLSVSFQNGPPKSICEFYKIAAEHLRYAAPNLKSVVLDGGYVFNPSDDTSAVFENEINELKVHFQTIVNNLQETGLPLERVRFVSIYTFHVSSIQTAQEVFKNVFNVDLTDRDVEENVVYFTYHSNGVKFDVKIQLSITLLKASEKDRSRFYDAEVTTQF</sequence>
<protein>
    <submittedName>
        <fullName evidence="1">Uncharacterized protein</fullName>
    </submittedName>
</protein>
<name>A0A811JWM4_9BILA</name>
<accession>A0A811JWM4</accession>
<keyword evidence="2" id="KW-1185">Reference proteome</keyword>
<organism evidence="1 2">
    <name type="scientific">Bursaphelenchus okinawaensis</name>
    <dbReference type="NCBI Taxonomy" id="465554"/>
    <lineage>
        <taxon>Eukaryota</taxon>
        <taxon>Metazoa</taxon>
        <taxon>Ecdysozoa</taxon>
        <taxon>Nematoda</taxon>
        <taxon>Chromadorea</taxon>
        <taxon>Rhabditida</taxon>
        <taxon>Tylenchina</taxon>
        <taxon>Tylenchomorpha</taxon>
        <taxon>Aphelenchoidea</taxon>
        <taxon>Aphelenchoididae</taxon>
        <taxon>Bursaphelenchus</taxon>
    </lineage>
</organism>
<dbReference type="EMBL" id="CAJFCW020000001">
    <property type="protein sequence ID" value="CAG9086879.1"/>
    <property type="molecule type" value="Genomic_DNA"/>
</dbReference>
<dbReference type="EMBL" id="CAJFDH010000001">
    <property type="protein sequence ID" value="CAD5207935.1"/>
    <property type="molecule type" value="Genomic_DNA"/>
</dbReference>
<evidence type="ECO:0000313" key="2">
    <source>
        <dbReference type="Proteomes" id="UP000614601"/>
    </source>
</evidence>
<dbReference type="Proteomes" id="UP000783686">
    <property type="component" value="Unassembled WGS sequence"/>
</dbReference>
<reference evidence="1" key="1">
    <citation type="submission" date="2020-09" db="EMBL/GenBank/DDBJ databases">
        <authorList>
            <person name="Kikuchi T."/>
        </authorList>
    </citation>
    <scope>NUCLEOTIDE SEQUENCE</scope>
    <source>
        <strain evidence="1">SH1</strain>
    </source>
</reference>
<dbReference type="Proteomes" id="UP000614601">
    <property type="component" value="Unassembled WGS sequence"/>
</dbReference>
<proteinExistence type="predicted"/>
<gene>
    <name evidence="1" type="ORF">BOKJ2_LOCUS2446</name>
</gene>
<comment type="caution">
    <text evidence="1">The sequence shown here is derived from an EMBL/GenBank/DDBJ whole genome shotgun (WGS) entry which is preliminary data.</text>
</comment>
<dbReference type="OrthoDB" id="5779115at2759"/>